<protein>
    <submittedName>
        <fullName evidence="2">Uncharacterized protein</fullName>
    </submittedName>
</protein>
<evidence type="ECO:0000313" key="2">
    <source>
        <dbReference type="EMBL" id="GBP75681.1"/>
    </source>
</evidence>
<feature type="region of interest" description="Disordered" evidence="1">
    <location>
        <begin position="119"/>
        <end position="144"/>
    </location>
</feature>
<dbReference type="EMBL" id="BGZK01001257">
    <property type="protein sequence ID" value="GBP75681.1"/>
    <property type="molecule type" value="Genomic_DNA"/>
</dbReference>
<dbReference type="Proteomes" id="UP000299102">
    <property type="component" value="Unassembled WGS sequence"/>
</dbReference>
<gene>
    <name evidence="2" type="ORF">EVAR_55895_1</name>
</gene>
<evidence type="ECO:0000313" key="3">
    <source>
        <dbReference type="Proteomes" id="UP000299102"/>
    </source>
</evidence>
<organism evidence="2 3">
    <name type="scientific">Eumeta variegata</name>
    <name type="common">Bagworm moth</name>
    <name type="synonym">Eumeta japonica</name>
    <dbReference type="NCBI Taxonomy" id="151549"/>
    <lineage>
        <taxon>Eukaryota</taxon>
        <taxon>Metazoa</taxon>
        <taxon>Ecdysozoa</taxon>
        <taxon>Arthropoda</taxon>
        <taxon>Hexapoda</taxon>
        <taxon>Insecta</taxon>
        <taxon>Pterygota</taxon>
        <taxon>Neoptera</taxon>
        <taxon>Endopterygota</taxon>
        <taxon>Lepidoptera</taxon>
        <taxon>Glossata</taxon>
        <taxon>Ditrysia</taxon>
        <taxon>Tineoidea</taxon>
        <taxon>Psychidae</taxon>
        <taxon>Oiketicinae</taxon>
        <taxon>Eumeta</taxon>
    </lineage>
</organism>
<reference evidence="2 3" key="1">
    <citation type="journal article" date="2019" name="Commun. Biol.">
        <title>The bagworm genome reveals a unique fibroin gene that provides high tensile strength.</title>
        <authorList>
            <person name="Kono N."/>
            <person name="Nakamura H."/>
            <person name="Ohtoshi R."/>
            <person name="Tomita M."/>
            <person name="Numata K."/>
            <person name="Arakawa K."/>
        </authorList>
    </citation>
    <scope>NUCLEOTIDE SEQUENCE [LARGE SCALE GENOMIC DNA]</scope>
</reference>
<name>A0A4C1YH31_EUMVA</name>
<feature type="region of interest" description="Disordered" evidence="1">
    <location>
        <begin position="1"/>
        <end position="21"/>
    </location>
</feature>
<proteinExistence type="predicted"/>
<dbReference type="AlphaFoldDB" id="A0A4C1YH31"/>
<sequence length="144" mass="15541">MKRGFPSKLGTGLGFKMKSNETDSRTGIEIKNSTVMASVTDAAMFGTTVQGLKEFILYPRGKRGLKPTTSARLRSANDRDDGLRIQMKLELSARKHGTYHACVLTVPATIDAKVDIGVPQPRSDNSTLDEVGNVPYEVGGDDPA</sequence>
<evidence type="ECO:0000256" key="1">
    <source>
        <dbReference type="SAM" id="MobiDB-lite"/>
    </source>
</evidence>
<keyword evidence="3" id="KW-1185">Reference proteome</keyword>
<accession>A0A4C1YH31</accession>
<comment type="caution">
    <text evidence="2">The sequence shown here is derived from an EMBL/GenBank/DDBJ whole genome shotgun (WGS) entry which is preliminary data.</text>
</comment>